<dbReference type="EMBL" id="JAHHIF010000087">
    <property type="protein sequence ID" value="MBW4549230.1"/>
    <property type="molecule type" value="Genomic_DNA"/>
</dbReference>
<evidence type="ECO:0000313" key="1">
    <source>
        <dbReference type="EMBL" id="MBW4549230.1"/>
    </source>
</evidence>
<organism evidence="1 2">
    <name type="scientific">Symplocastrum torsivum CPER-KK1</name>
    <dbReference type="NCBI Taxonomy" id="450513"/>
    <lineage>
        <taxon>Bacteria</taxon>
        <taxon>Bacillati</taxon>
        <taxon>Cyanobacteriota</taxon>
        <taxon>Cyanophyceae</taxon>
        <taxon>Oscillatoriophycideae</taxon>
        <taxon>Oscillatoriales</taxon>
        <taxon>Microcoleaceae</taxon>
        <taxon>Symplocastrum</taxon>
    </lineage>
</organism>
<dbReference type="Proteomes" id="UP000753908">
    <property type="component" value="Unassembled WGS sequence"/>
</dbReference>
<reference evidence="1" key="1">
    <citation type="submission" date="2021-05" db="EMBL/GenBank/DDBJ databases">
        <authorList>
            <person name="Pietrasiak N."/>
            <person name="Ward R."/>
            <person name="Stajich J.E."/>
            <person name="Kurbessoian T."/>
        </authorList>
    </citation>
    <scope>NUCLEOTIDE SEQUENCE</scope>
    <source>
        <strain evidence="1">CPER-KK1</strain>
    </source>
</reference>
<sequence length="70" mass="7784">MGDISSILHPKPGEAWEEISDRILKSGSVCNSCVYVSNNWTREHCLGGAISATRSLLVKRLRQLLLMQTL</sequence>
<dbReference type="AlphaFoldDB" id="A0A951PSC1"/>
<evidence type="ECO:0000313" key="2">
    <source>
        <dbReference type="Proteomes" id="UP000753908"/>
    </source>
</evidence>
<protein>
    <submittedName>
        <fullName evidence="1">Uncharacterized protein</fullName>
    </submittedName>
</protein>
<accession>A0A951PSC1</accession>
<proteinExistence type="predicted"/>
<name>A0A951PSC1_9CYAN</name>
<comment type="caution">
    <text evidence="1">The sequence shown here is derived from an EMBL/GenBank/DDBJ whole genome shotgun (WGS) entry which is preliminary data.</text>
</comment>
<reference evidence="1" key="2">
    <citation type="journal article" date="2022" name="Microbiol. Resour. Announc.">
        <title>Metagenome Sequencing to Explore Phylogenomics of Terrestrial Cyanobacteria.</title>
        <authorList>
            <person name="Ward R.D."/>
            <person name="Stajich J.E."/>
            <person name="Johansen J.R."/>
            <person name="Huntemann M."/>
            <person name="Clum A."/>
            <person name="Foster B."/>
            <person name="Foster B."/>
            <person name="Roux S."/>
            <person name="Palaniappan K."/>
            <person name="Varghese N."/>
            <person name="Mukherjee S."/>
            <person name="Reddy T.B.K."/>
            <person name="Daum C."/>
            <person name="Copeland A."/>
            <person name="Chen I.A."/>
            <person name="Ivanova N.N."/>
            <person name="Kyrpides N.C."/>
            <person name="Shapiro N."/>
            <person name="Eloe-Fadrosh E.A."/>
            <person name="Pietrasiak N."/>
        </authorList>
    </citation>
    <scope>NUCLEOTIDE SEQUENCE</scope>
    <source>
        <strain evidence="1">CPER-KK1</strain>
    </source>
</reference>
<gene>
    <name evidence="1" type="ORF">KME25_33215</name>
</gene>